<gene>
    <name evidence="1" type="ORF">Rhe02_39080</name>
</gene>
<keyword evidence="2" id="KW-1185">Reference proteome</keyword>
<protein>
    <submittedName>
        <fullName evidence="1">Uncharacterized protein</fullName>
    </submittedName>
</protein>
<reference evidence="1" key="1">
    <citation type="submission" date="2021-01" db="EMBL/GenBank/DDBJ databases">
        <title>Whole genome shotgun sequence of Rhizocola hellebori NBRC 109834.</title>
        <authorList>
            <person name="Komaki H."/>
            <person name="Tamura T."/>
        </authorList>
    </citation>
    <scope>NUCLEOTIDE SEQUENCE</scope>
    <source>
        <strain evidence="1">NBRC 109834</strain>
    </source>
</reference>
<proteinExistence type="predicted"/>
<dbReference type="Proteomes" id="UP000612899">
    <property type="component" value="Unassembled WGS sequence"/>
</dbReference>
<name>A0A8J3Q9Z3_9ACTN</name>
<organism evidence="1 2">
    <name type="scientific">Rhizocola hellebori</name>
    <dbReference type="NCBI Taxonomy" id="1392758"/>
    <lineage>
        <taxon>Bacteria</taxon>
        <taxon>Bacillati</taxon>
        <taxon>Actinomycetota</taxon>
        <taxon>Actinomycetes</taxon>
        <taxon>Micromonosporales</taxon>
        <taxon>Micromonosporaceae</taxon>
        <taxon>Rhizocola</taxon>
    </lineage>
</organism>
<dbReference type="AlphaFoldDB" id="A0A8J3Q9Z3"/>
<dbReference type="EMBL" id="BONY01000022">
    <property type="protein sequence ID" value="GIH05841.1"/>
    <property type="molecule type" value="Genomic_DNA"/>
</dbReference>
<evidence type="ECO:0000313" key="1">
    <source>
        <dbReference type="EMBL" id="GIH05841.1"/>
    </source>
</evidence>
<comment type="caution">
    <text evidence="1">The sequence shown here is derived from an EMBL/GenBank/DDBJ whole genome shotgun (WGS) entry which is preliminary data.</text>
</comment>
<sequence length="448" mass="49387">MGTDRERGTMIGYVNSNLTPGSHGTYALAKLIEGAKTAYLERWAQDIRTKNPNPEVASRAVASHMLDAGFSEDSLHRYLYYYAQHDENVYSFADLVEKLEELRRRPPITYTALVPTVTQPDPPQDHPHWFTASKAVEWLESWGFDIDPGLRLTGGLVFDLEARDVQAVLSSVAAEVSHLRARFRVGARKKLRFFNKVYVIGETKSLSYEQRPRRIDVHALESTSAVFDLNLPHELRSVLELLAPLDRGTPAAAVAGSWAAIEALFVGPGDTANRVIAASRMANVVACSYIRAELTSVANAYAEQCSDSLAAEIRDSADNLARTRVLEQAMRSDRSLRIPAVRDNLALERMYALVERPHEVIKGVVGQCEDAFRRLYRQRNLIVHAGDLTSIALSGTLRTVPPIVGAGIDRVFHNATSAGLSPLELSAKADVSIAGVMDNKRGLAQLLD</sequence>
<accession>A0A8J3Q9Z3</accession>
<evidence type="ECO:0000313" key="2">
    <source>
        <dbReference type="Proteomes" id="UP000612899"/>
    </source>
</evidence>